<gene>
    <name evidence="2" type="ORF">A4A49_43077</name>
</gene>
<proteinExistence type="predicted"/>
<feature type="region of interest" description="Disordered" evidence="1">
    <location>
        <begin position="1"/>
        <end position="26"/>
    </location>
</feature>
<dbReference type="AlphaFoldDB" id="A0A1J6KBI2"/>
<dbReference type="Gramene" id="OIT19335">
    <property type="protein sequence ID" value="OIT19335"/>
    <property type="gene ID" value="A4A49_43077"/>
</dbReference>
<keyword evidence="3" id="KW-1185">Reference proteome</keyword>
<accession>A0A1J6KBI2</accession>
<evidence type="ECO:0000313" key="2">
    <source>
        <dbReference type="EMBL" id="OIT19335.1"/>
    </source>
</evidence>
<dbReference type="Proteomes" id="UP000187609">
    <property type="component" value="Unassembled WGS sequence"/>
</dbReference>
<evidence type="ECO:0000256" key="1">
    <source>
        <dbReference type="SAM" id="MobiDB-lite"/>
    </source>
</evidence>
<dbReference type="EMBL" id="MJEQ01007915">
    <property type="protein sequence ID" value="OIT19335.1"/>
    <property type="molecule type" value="Genomic_DNA"/>
</dbReference>
<sequence>TEDTKEKEAEENQERSFTQGDPNPPPIVFFINLQRKLQPLNLIAATKLQPAPNSFASPPLPIFLTSPDEKQHTLRERAEKQQRQKWSSELPLRSPVAGSVRSHRRKFRSVIYSCCSSS</sequence>
<organism evidence="2 3">
    <name type="scientific">Nicotiana attenuata</name>
    <name type="common">Coyote tobacco</name>
    <dbReference type="NCBI Taxonomy" id="49451"/>
    <lineage>
        <taxon>Eukaryota</taxon>
        <taxon>Viridiplantae</taxon>
        <taxon>Streptophyta</taxon>
        <taxon>Embryophyta</taxon>
        <taxon>Tracheophyta</taxon>
        <taxon>Spermatophyta</taxon>
        <taxon>Magnoliopsida</taxon>
        <taxon>eudicotyledons</taxon>
        <taxon>Gunneridae</taxon>
        <taxon>Pentapetalae</taxon>
        <taxon>asterids</taxon>
        <taxon>lamiids</taxon>
        <taxon>Solanales</taxon>
        <taxon>Solanaceae</taxon>
        <taxon>Nicotianoideae</taxon>
        <taxon>Nicotianeae</taxon>
        <taxon>Nicotiana</taxon>
    </lineage>
</organism>
<feature type="non-terminal residue" evidence="2">
    <location>
        <position position="1"/>
    </location>
</feature>
<evidence type="ECO:0000313" key="3">
    <source>
        <dbReference type="Proteomes" id="UP000187609"/>
    </source>
</evidence>
<protein>
    <submittedName>
        <fullName evidence="2">Uncharacterized protein</fullName>
    </submittedName>
</protein>
<comment type="caution">
    <text evidence="2">The sequence shown here is derived from an EMBL/GenBank/DDBJ whole genome shotgun (WGS) entry which is preliminary data.</text>
</comment>
<name>A0A1J6KBI2_NICAT</name>
<reference evidence="2" key="1">
    <citation type="submission" date="2016-11" db="EMBL/GenBank/DDBJ databases">
        <title>The genome of Nicotiana attenuata.</title>
        <authorList>
            <person name="Xu S."/>
            <person name="Brockmoeller T."/>
            <person name="Gaquerel E."/>
            <person name="Navarro A."/>
            <person name="Kuhl H."/>
            <person name="Gase K."/>
            <person name="Ling Z."/>
            <person name="Zhou W."/>
            <person name="Kreitzer C."/>
            <person name="Stanke M."/>
            <person name="Tang H."/>
            <person name="Lyons E."/>
            <person name="Pandey P."/>
            <person name="Pandey S.P."/>
            <person name="Timmermann B."/>
            <person name="Baldwin I.T."/>
        </authorList>
    </citation>
    <scope>NUCLEOTIDE SEQUENCE [LARGE SCALE GENOMIC DNA]</scope>
    <source>
        <strain evidence="2">UT</strain>
    </source>
</reference>
<feature type="compositionally biased region" description="Basic and acidic residues" evidence="1">
    <location>
        <begin position="1"/>
        <end position="14"/>
    </location>
</feature>